<dbReference type="AlphaFoldDB" id="A0A6M4HB11"/>
<keyword evidence="8" id="KW-1185">Reference proteome</keyword>
<feature type="transmembrane region" description="Helical" evidence="5">
    <location>
        <begin position="33"/>
        <end position="53"/>
    </location>
</feature>
<dbReference type="Pfam" id="PF01343">
    <property type="entry name" value="Peptidase_S49"/>
    <property type="match status" value="1"/>
</dbReference>
<reference evidence="7 8" key="1">
    <citation type="submission" date="2020-04" db="EMBL/GenBank/DDBJ databases">
        <title>Usitatibacter rugosus gen. nov., sp. nov. and Usitatibacter palustris sp. nov., novel members of Usitatibacteraceae fam. nov. within the order Nitrosomonadales isolated from soil.</title>
        <authorList>
            <person name="Huber K.J."/>
            <person name="Neumann-Schaal M."/>
            <person name="Geppert A."/>
            <person name="Luckner M."/>
            <person name="Wanner G."/>
            <person name="Overmann J."/>
        </authorList>
    </citation>
    <scope>NUCLEOTIDE SEQUENCE [LARGE SCALE GENOMIC DNA]</scope>
    <source>
        <strain evidence="7 8">Swamp67</strain>
    </source>
</reference>
<dbReference type="KEGG" id="upl:DSM104440_02034"/>
<keyword evidence="3" id="KW-0378">Hydrolase</keyword>
<evidence type="ECO:0000313" key="8">
    <source>
        <dbReference type="Proteomes" id="UP000503096"/>
    </source>
</evidence>
<evidence type="ECO:0000256" key="4">
    <source>
        <dbReference type="ARBA" id="ARBA00022825"/>
    </source>
</evidence>
<dbReference type="RefSeq" id="WP_171162311.1">
    <property type="nucleotide sequence ID" value="NZ_CP053073.1"/>
</dbReference>
<evidence type="ECO:0000313" key="7">
    <source>
        <dbReference type="EMBL" id="QJR15217.1"/>
    </source>
</evidence>
<dbReference type="FunCoup" id="A0A6M4HB11">
    <property type="interactions" value="124"/>
</dbReference>
<dbReference type="Proteomes" id="UP000503096">
    <property type="component" value="Chromosome"/>
</dbReference>
<feature type="domain" description="Peptidase S49" evidence="6">
    <location>
        <begin position="135"/>
        <end position="277"/>
    </location>
</feature>
<gene>
    <name evidence="7" type="ORF">DSM104440_02034</name>
</gene>
<organism evidence="7 8">
    <name type="scientific">Usitatibacter palustris</name>
    <dbReference type="NCBI Taxonomy" id="2732487"/>
    <lineage>
        <taxon>Bacteria</taxon>
        <taxon>Pseudomonadati</taxon>
        <taxon>Pseudomonadota</taxon>
        <taxon>Betaproteobacteria</taxon>
        <taxon>Nitrosomonadales</taxon>
        <taxon>Usitatibacteraceae</taxon>
        <taxon>Usitatibacter</taxon>
    </lineage>
</organism>
<evidence type="ECO:0000256" key="5">
    <source>
        <dbReference type="SAM" id="Phobius"/>
    </source>
</evidence>
<keyword evidence="5" id="KW-0472">Membrane</keyword>
<evidence type="ECO:0000256" key="2">
    <source>
        <dbReference type="ARBA" id="ARBA00022670"/>
    </source>
</evidence>
<dbReference type="GO" id="GO:0008236">
    <property type="term" value="F:serine-type peptidase activity"/>
    <property type="evidence" value="ECO:0007669"/>
    <property type="project" value="UniProtKB-KW"/>
</dbReference>
<accession>A0A6M4HB11</accession>
<sequence length="322" mass="35443">MNEPLPPPWERAVLEKLALKGLEENRRARQWSLLIKLLWLLFAFLLLANWFGWIGRPDTERTTIGKHTALVELKGVIGVEAKASADKMIAALNSAFKDRNTQGVVLRINSPGGSPVQAGYINDEIRRLRVKYPAIPVYAVVQDLCASGGYYVAVATDKIYVDKASLVGSIGVIMGGFGFTGAMDKLGIERRTYTAGTNKDFLDPFAPENPAHKEHAQKMLAEIHAQFVNVVKQGRGKRLQESPEIFSGLVWTGERSVELGLADALGSLDYVAREVVKAERIVDFTPDENYFEALSKRFGTSFGETLGRALLESATGSGTSWR</sequence>
<keyword evidence="4" id="KW-0720">Serine protease</keyword>
<dbReference type="InParanoid" id="A0A6M4HB11"/>
<dbReference type="InterPro" id="IPR047272">
    <property type="entry name" value="S49_SppA_C"/>
</dbReference>
<dbReference type="PANTHER" id="PTHR42987">
    <property type="entry name" value="PEPTIDASE S49"/>
    <property type="match status" value="1"/>
</dbReference>
<evidence type="ECO:0000259" key="6">
    <source>
        <dbReference type="Pfam" id="PF01343"/>
    </source>
</evidence>
<evidence type="ECO:0000256" key="3">
    <source>
        <dbReference type="ARBA" id="ARBA00022801"/>
    </source>
</evidence>
<keyword evidence="5" id="KW-0812">Transmembrane</keyword>
<dbReference type="InterPro" id="IPR029045">
    <property type="entry name" value="ClpP/crotonase-like_dom_sf"/>
</dbReference>
<keyword evidence="5" id="KW-1133">Transmembrane helix</keyword>
<proteinExistence type="inferred from homology"/>
<dbReference type="CDD" id="cd07023">
    <property type="entry name" value="S49_Sppa_N_C"/>
    <property type="match status" value="1"/>
</dbReference>
<dbReference type="GO" id="GO:0006508">
    <property type="term" value="P:proteolysis"/>
    <property type="evidence" value="ECO:0007669"/>
    <property type="project" value="UniProtKB-KW"/>
</dbReference>
<dbReference type="InterPro" id="IPR002142">
    <property type="entry name" value="Peptidase_S49"/>
</dbReference>
<comment type="similarity">
    <text evidence="1">Belongs to the peptidase S49 family.</text>
</comment>
<dbReference type="PANTHER" id="PTHR42987:SF8">
    <property type="entry name" value="PROTEINASE"/>
    <property type="match status" value="1"/>
</dbReference>
<dbReference type="Gene3D" id="6.20.330.10">
    <property type="match status" value="1"/>
</dbReference>
<dbReference type="EMBL" id="CP053073">
    <property type="protein sequence ID" value="QJR15217.1"/>
    <property type="molecule type" value="Genomic_DNA"/>
</dbReference>
<dbReference type="SUPFAM" id="SSF52096">
    <property type="entry name" value="ClpP/crotonase"/>
    <property type="match status" value="1"/>
</dbReference>
<protein>
    <recommendedName>
        <fullName evidence="6">Peptidase S49 domain-containing protein</fullName>
    </recommendedName>
</protein>
<keyword evidence="2" id="KW-0645">Protease</keyword>
<evidence type="ECO:0000256" key="1">
    <source>
        <dbReference type="ARBA" id="ARBA00008683"/>
    </source>
</evidence>
<dbReference type="Gene3D" id="3.90.226.10">
    <property type="entry name" value="2-enoyl-CoA Hydratase, Chain A, domain 1"/>
    <property type="match status" value="1"/>
</dbReference>
<name>A0A6M4HB11_9PROT</name>